<evidence type="ECO:0000256" key="1">
    <source>
        <dbReference type="SAM" id="Phobius"/>
    </source>
</evidence>
<dbReference type="AlphaFoldDB" id="A0A438N3T2"/>
<keyword evidence="1" id="KW-0472">Membrane</keyword>
<dbReference type="EMBL" id="NAJM01000023">
    <property type="protein sequence ID" value="RVX70409.1"/>
    <property type="molecule type" value="Genomic_DNA"/>
</dbReference>
<sequence>MSDIAKGIGGIFTSLVEIIKGIFATIFSIFEGAFNAVIGLFKGVFNITEGVLGFLIGNFFVIGTLVAVYFGYIFYQQRQGRNPAPISRAVKKSN</sequence>
<protein>
    <submittedName>
        <fullName evidence="2">Uncharacterized protein</fullName>
    </submittedName>
</protein>
<evidence type="ECO:0000313" key="2">
    <source>
        <dbReference type="EMBL" id="RVX70409.1"/>
    </source>
</evidence>
<dbReference type="Proteomes" id="UP000288859">
    <property type="component" value="Unassembled WGS sequence"/>
</dbReference>
<keyword evidence="1" id="KW-0812">Transmembrane</keyword>
<organism evidence="2 3">
    <name type="scientific">Exophiala mesophila</name>
    <name type="common">Black yeast-like fungus</name>
    <dbReference type="NCBI Taxonomy" id="212818"/>
    <lineage>
        <taxon>Eukaryota</taxon>
        <taxon>Fungi</taxon>
        <taxon>Dikarya</taxon>
        <taxon>Ascomycota</taxon>
        <taxon>Pezizomycotina</taxon>
        <taxon>Eurotiomycetes</taxon>
        <taxon>Chaetothyriomycetidae</taxon>
        <taxon>Chaetothyriales</taxon>
        <taxon>Herpotrichiellaceae</taxon>
        <taxon>Exophiala</taxon>
    </lineage>
</organism>
<evidence type="ECO:0000313" key="3">
    <source>
        <dbReference type="Proteomes" id="UP000288859"/>
    </source>
</evidence>
<keyword evidence="1" id="KW-1133">Transmembrane helix</keyword>
<reference evidence="2 3" key="1">
    <citation type="submission" date="2017-03" db="EMBL/GenBank/DDBJ databases">
        <title>Genomes of endolithic fungi from Antarctica.</title>
        <authorList>
            <person name="Coleine C."/>
            <person name="Masonjones S."/>
            <person name="Stajich J.E."/>
        </authorList>
    </citation>
    <scope>NUCLEOTIDE SEQUENCE [LARGE SCALE GENOMIC DNA]</scope>
    <source>
        <strain evidence="2 3">CCFEE 6314</strain>
    </source>
</reference>
<dbReference type="OrthoDB" id="2561686at2759"/>
<name>A0A438N3T2_EXOME</name>
<feature type="transmembrane region" description="Helical" evidence="1">
    <location>
        <begin position="51"/>
        <end position="75"/>
    </location>
</feature>
<gene>
    <name evidence="2" type="ORF">B0A52_05908</name>
</gene>
<comment type="caution">
    <text evidence="2">The sequence shown here is derived from an EMBL/GenBank/DDBJ whole genome shotgun (WGS) entry which is preliminary data.</text>
</comment>
<proteinExistence type="predicted"/>
<accession>A0A438N3T2</accession>